<sequence>MGTLSLPSVVLSLCSSYKTLGRSSSCCFAFTSNNIDSHTIHCCTTISTR</sequence>
<name>A0A0A9P680_ARUDO</name>
<organism evidence="1">
    <name type="scientific">Arundo donax</name>
    <name type="common">Giant reed</name>
    <name type="synonym">Donax arundinaceus</name>
    <dbReference type="NCBI Taxonomy" id="35708"/>
    <lineage>
        <taxon>Eukaryota</taxon>
        <taxon>Viridiplantae</taxon>
        <taxon>Streptophyta</taxon>
        <taxon>Embryophyta</taxon>
        <taxon>Tracheophyta</taxon>
        <taxon>Spermatophyta</taxon>
        <taxon>Magnoliopsida</taxon>
        <taxon>Liliopsida</taxon>
        <taxon>Poales</taxon>
        <taxon>Poaceae</taxon>
        <taxon>PACMAD clade</taxon>
        <taxon>Arundinoideae</taxon>
        <taxon>Arundineae</taxon>
        <taxon>Arundo</taxon>
    </lineage>
</organism>
<accession>A0A0A9P680</accession>
<protein>
    <submittedName>
        <fullName evidence="1">Uncharacterized protein</fullName>
    </submittedName>
</protein>
<dbReference type="AlphaFoldDB" id="A0A0A9P680"/>
<proteinExistence type="predicted"/>
<reference evidence="1" key="2">
    <citation type="journal article" date="2015" name="Data Brief">
        <title>Shoot transcriptome of the giant reed, Arundo donax.</title>
        <authorList>
            <person name="Barrero R.A."/>
            <person name="Guerrero F.D."/>
            <person name="Moolhuijzen P."/>
            <person name="Goolsby J.A."/>
            <person name="Tidwell J."/>
            <person name="Bellgard S.E."/>
            <person name="Bellgard M.I."/>
        </authorList>
    </citation>
    <scope>NUCLEOTIDE SEQUENCE</scope>
    <source>
        <tissue evidence="1">Shoot tissue taken approximately 20 cm above the soil surface</tissue>
    </source>
</reference>
<dbReference type="EMBL" id="GBRH01221082">
    <property type="protein sequence ID" value="JAD76813.1"/>
    <property type="molecule type" value="Transcribed_RNA"/>
</dbReference>
<evidence type="ECO:0000313" key="1">
    <source>
        <dbReference type="EMBL" id="JAD76813.1"/>
    </source>
</evidence>
<reference evidence="1" key="1">
    <citation type="submission" date="2014-09" db="EMBL/GenBank/DDBJ databases">
        <authorList>
            <person name="Magalhaes I.L.F."/>
            <person name="Oliveira U."/>
            <person name="Santos F.R."/>
            <person name="Vidigal T.H.D.A."/>
            <person name="Brescovit A.D."/>
            <person name="Santos A.J."/>
        </authorList>
    </citation>
    <scope>NUCLEOTIDE SEQUENCE</scope>
    <source>
        <tissue evidence="1">Shoot tissue taken approximately 20 cm above the soil surface</tissue>
    </source>
</reference>